<dbReference type="EMBL" id="JACHIN010000027">
    <property type="protein sequence ID" value="MBB5084915.1"/>
    <property type="molecule type" value="Genomic_DNA"/>
</dbReference>
<proteinExistence type="predicted"/>
<evidence type="ECO:0000313" key="2">
    <source>
        <dbReference type="Proteomes" id="UP000568380"/>
    </source>
</evidence>
<keyword evidence="2" id="KW-1185">Reference proteome</keyword>
<dbReference type="RefSeq" id="WP_281395891.1">
    <property type="nucleotide sequence ID" value="NZ_JACHIN010000027.1"/>
</dbReference>
<reference evidence="1 2" key="1">
    <citation type="submission" date="2020-08" db="EMBL/GenBank/DDBJ databases">
        <title>Genomic Encyclopedia of Type Strains, Phase IV (KMG-IV): sequencing the most valuable type-strain genomes for metagenomic binning, comparative biology and taxonomic classification.</title>
        <authorList>
            <person name="Goeker M."/>
        </authorList>
    </citation>
    <scope>NUCLEOTIDE SEQUENCE [LARGE SCALE GENOMIC DNA]</scope>
    <source>
        <strain evidence="1 2">DSM 45385</strain>
    </source>
</reference>
<accession>A0A7W8AF00</accession>
<organism evidence="1 2">
    <name type="scientific">Nonomuraea endophytica</name>
    <dbReference type="NCBI Taxonomy" id="714136"/>
    <lineage>
        <taxon>Bacteria</taxon>
        <taxon>Bacillati</taxon>
        <taxon>Actinomycetota</taxon>
        <taxon>Actinomycetes</taxon>
        <taxon>Streptosporangiales</taxon>
        <taxon>Streptosporangiaceae</taxon>
        <taxon>Nonomuraea</taxon>
    </lineage>
</organism>
<dbReference type="AlphaFoldDB" id="A0A7W8AF00"/>
<name>A0A7W8AF00_9ACTN</name>
<evidence type="ECO:0000313" key="1">
    <source>
        <dbReference type="EMBL" id="MBB5084915.1"/>
    </source>
</evidence>
<gene>
    <name evidence="1" type="ORF">HNR40_010426</name>
</gene>
<sequence length="43" mass="4499">MAVAPRPFQLAVEWPAAGVELTIADVDGAAIASAAERSLPYWS</sequence>
<dbReference type="Proteomes" id="UP000568380">
    <property type="component" value="Unassembled WGS sequence"/>
</dbReference>
<comment type="caution">
    <text evidence="1">The sequence shown here is derived from an EMBL/GenBank/DDBJ whole genome shotgun (WGS) entry which is preliminary data.</text>
</comment>
<protein>
    <submittedName>
        <fullName evidence="1">Uncharacterized protein</fullName>
    </submittedName>
</protein>